<evidence type="ECO:0000259" key="1">
    <source>
        <dbReference type="Pfam" id="PF13963"/>
    </source>
</evidence>
<reference evidence="2 3" key="1">
    <citation type="submission" date="2018-04" db="EMBL/GenBank/DDBJ databases">
        <authorList>
            <person name="Vogel A."/>
        </authorList>
    </citation>
    <scope>NUCLEOTIDE SEQUENCE [LARGE SCALE GENOMIC DNA]</scope>
</reference>
<name>A0A484L2C3_9ASTE</name>
<accession>A0A484L2C3</accession>
<evidence type="ECO:0000313" key="2">
    <source>
        <dbReference type="EMBL" id="VFQ70452.1"/>
    </source>
</evidence>
<organism evidence="2 3">
    <name type="scientific">Cuscuta campestris</name>
    <dbReference type="NCBI Taxonomy" id="132261"/>
    <lineage>
        <taxon>Eukaryota</taxon>
        <taxon>Viridiplantae</taxon>
        <taxon>Streptophyta</taxon>
        <taxon>Embryophyta</taxon>
        <taxon>Tracheophyta</taxon>
        <taxon>Spermatophyta</taxon>
        <taxon>Magnoliopsida</taxon>
        <taxon>eudicotyledons</taxon>
        <taxon>Gunneridae</taxon>
        <taxon>Pentapetalae</taxon>
        <taxon>asterids</taxon>
        <taxon>lamiids</taxon>
        <taxon>Solanales</taxon>
        <taxon>Convolvulaceae</taxon>
        <taxon>Cuscuteae</taxon>
        <taxon>Cuscuta</taxon>
        <taxon>Cuscuta subgen. Grammica</taxon>
        <taxon>Cuscuta sect. Cleistogrammica</taxon>
    </lineage>
</organism>
<dbReference type="AlphaFoldDB" id="A0A484L2C3"/>
<evidence type="ECO:0000313" key="3">
    <source>
        <dbReference type="Proteomes" id="UP000595140"/>
    </source>
</evidence>
<sequence>MNRTSTQYIGGVQAFLDFAFANAPNSNVIVCPCNHCKIGRNRYFNRDEVTEHIMFNGFWPKYTEWVHHGEPISTTHIPSHTNTCNDANFVGNVDTNALFSDILGICNQGNYKKRPDTDSCNPPDMDPLFGIDGEQFVVNDDFIDELNSYDGMNEDENFEEVGYKNLVEQAHQELYLHYVKNRC</sequence>
<dbReference type="OrthoDB" id="1932595at2759"/>
<protein>
    <recommendedName>
        <fullName evidence="1">Transposase-associated domain-containing protein</fullName>
    </recommendedName>
</protein>
<dbReference type="InterPro" id="IPR029480">
    <property type="entry name" value="Transpos_assoc"/>
</dbReference>
<proteinExistence type="predicted"/>
<dbReference type="Pfam" id="PF13963">
    <property type="entry name" value="Transpos_assoc"/>
    <property type="match status" value="1"/>
</dbReference>
<dbReference type="EMBL" id="OOIL02000890">
    <property type="protein sequence ID" value="VFQ70452.1"/>
    <property type="molecule type" value="Genomic_DNA"/>
</dbReference>
<keyword evidence="3" id="KW-1185">Reference proteome</keyword>
<feature type="domain" description="Transposase-associated" evidence="1">
    <location>
        <begin position="2"/>
        <end position="70"/>
    </location>
</feature>
<dbReference type="Proteomes" id="UP000595140">
    <property type="component" value="Unassembled WGS sequence"/>
</dbReference>
<gene>
    <name evidence="2" type="ORF">CCAM_LOCUS12228</name>
</gene>